<keyword evidence="2" id="KW-1185">Reference proteome</keyword>
<dbReference type="Proteomes" id="UP000826661">
    <property type="component" value="Chromosome II"/>
</dbReference>
<accession>A0A8G0L7I3</accession>
<name>A0A8G0L7I3_9HYPO</name>
<organism evidence="1 2">
    <name type="scientific">Trichoderma simmonsii</name>
    <dbReference type="NCBI Taxonomy" id="1491479"/>
    <lineage>
        <taxon>Eukaryota</taxon>
        <taxon>Fungi</taxon>
        <taxon>Dikarya</taxon>
        <taxon>Ascomycota</taxon>
        <taxon>Pezizomycotina</taxon>
        <taxon>Sordariomycetes</taxon>
        <taxon>Hypocreomycetidae</taxon>
        <taxon>Hypocreales</taxon>
        <taxon>Hypocreaceae</taxon>
        <taxon>Trichoderma</taxon>
    </lineage>
</organism>
<evidence type="ECO:0000313" key="1">
    <source>
        <dbReference type="EMBL" id="QYS96088.1"/>
    </source>
</evidence>
<dbReference type="EMBL" id="CP075865">
    <property type="protein sequence ID" value="QYS96088.1"/>
    <property type="molecule type" value="Genomic_DNA"/>
</dbReference>
<reference evidence="1 2" key="1">
    <citation type="journal article" date="2021" name="BMC Genomics">
        <title>Telomere-to-telomere genome assembly of asparaginase-producing Trichoderma simmonsii.</title>
        <authorList>
            <person name="Chung D."/>
            <person name="Kwon Y.M."/>
            <person name="Yang Y."/>
        </authorList>
    </citation>
    <scope>NUCLEOTIDE SEQUENCE [LARGE SCALE GENOMIC DNA]</scope>
    <source>
        <strain evidence="1 2">GH-Sj1</strain>
    </source>
</reference>
<dbReference type="AlphaFoldDB" id="A0A8G0L7I3"/>
<gene>
    <name evidence="1" type="ORF">H0G86_003352</name>
</gene>
<sequence length="105" mass="12023">MRHQHSFSSLFSCLTEIERSALLDPSAGFGITTVHRFPLTCTRHLRSNRYTIVKSLAKLSRSRRKLYHERAISDCTFFSPSPCLATLRLLFLIPPPLFRQSSPTT</sequence>
<proteinExistence type="predicted"/>
<evidence type="ECO:0000313" key="2">
    <source>
        <dbReference type="Proteomes" id="UP000826661"/>
    </source>
</evidence>
<protein>
    <submittedName>
        <fullName evidence="1">Uncharacterized protein</fullName>
    </submittedName>
</protein>